<evidence type="ECO:0000256" key="2">
    <source>
        <dbReference type="ARBA" id="ARBA00022741"/>
    </source>
</evidence>
<reference evidence="5" key="1">
    <citation type="submission" date="2025-08" db="UniProtKB">
        <authorList>
            <consortium name="Ensembl"/>
        </authorList>
    </citation>
    <scope>IDENTIFICATION</scope>
</reference>
<dbReference type="Ensembl" id="ENSVKKT00000001823.1">
    <property type="protein sequence ID" value="ENSVKKP00000001765.1"/>
    <property type="gene ID" value="ENSVKKG00000001451.1"/>
</dbReference>
<evidence type="ECO:0000313" key="6">
    <source>
        <dbReference type="Proteomes" id="UP000694545"/>
    </source>
</evidence>
<evidence type="ECO:0000313" key="5">
    <source>
        <dbReference type="Ensembl" id="ENSVKKP00000001765.1"/>
    </source>
</evidence>
<dbReference type="CDD" id="cd01852">
    <property type="entry name" value="AIG1"/>
    <property type="match status" value="1"/>
</dbReference>
<dbReference type="GO" id="GO:0005525">
    <property type="term" value="F:GTP binding"/>
    <property type="evidence" value="ECO:0007669"/>
    <property type="project" value="UniProtKB-KW"/>
</dbReference>
<comment type="similarity">
    <text evidence="1">Belongs to the TRAFAC class TrmE-Era-EngA-EngB-Septin-like GTPase superfamily. AIG1/Toc34/Toc159-like paraseptin GTPase family. IAN subfamily.</text>
</comment>
<dbReference type="FunFam" id="3.40.50.300:FF:000366">
    <property type="entry name" value="GTPase, IMAP family member 2"/>
    <property type="match status" value="1"/>
</dbReference>
<feature type="domain" description="AIG1-type G" evidence="4">
    <location>
        <begin position="4"/>
        <end position="207"/>
    </location>
</feature>
<keyword evidence="6" id="KW-1185">Reference proteome</keyword>
<dbReference type="OMA" id="DERIPQM"/>
<organism evidence="5 6">
    <name type="scientific">Varanus komodoensis</name>
    <name type="common">Komodo dragon</name>
    <dbReference type="NCBI Taxonomy" id="61221"/>
    <lineage>
        <taxon>Eukaryota</taxon>
        <taxon>Metazoa</taxon>
        <taxon>Chordata</taxon>
        <taxon>Craniata</taxon>
        <taxon>Vertebrata</taxon>
        <taxon>Euteleostomi</taxon>
        <taxon>Lepidosauria</taxon>
        <taxon>Squamata</taxon>
        <taxon>Bifurcata</taxon>
        <taxon>Unidentata</taxon>
        <taxon>Episquamata</taxon>
        <taxon>Toxicofera</taxon>
        <taxon>Anguimorpha</taxon>
        <taxon>Paleoanguimorpha</taxon>
        <taxon>Varanoidea</taxon>
        <taxon>Varanidae</taxon>
        <taxon>Varanus</taxon>
    </lineage>
</organism>
<dbReference type="PANTHER" id="PTHR10903">
    <property type="entry name" value="GTPASE, IMAP FAMILY MEMBER-RELATED"/>
    <property type="match status" value="1"/>
</dbReference>
<keyword evidence="3" id="KW-0342">GTP-binding</keyword>
<name>A0A8D2IT86_VARKO</name>
<dbReference type="InterPro" id="IPR027417">
    <property type="entry name" value="P-loop_NTPase"/>
</dbReference>
<evidence type="ECO:0000256" key="3">
    <source>
        <dbReference type="ARBA" id="ARBA00023134"/>
    </source>
</evidence>
<dbReference type="PROSITE" id="PS51720">
    <property type="entry name" value="G_AIG1"/>
    <property type="match status" value="1"/>
</dbReference>
<reference evidence="5" key="2">
    <citation type="submission" date="2025-09" db="UniProtKB">
        <authorList>
            <consortium name="Ensembl"/>
        </authorList>
    </citation>
    <scope>IDENTIFICATION</scope>
</reference>
<dbReference type="PANTHER" id="PTHR10903:SF170">
    <property type="entry name" value="GTPASE IMAP FAMILY MEMBER 7"/>
    <property type="match status" value="1"/>
</dbReference>
<dbReference type="SUPFAM" id="SSF52540">
    <property type="entry name" value="P-loop containing nucleoside triphosphate hydrolases"/>
    <property type="match status" value="1"/>
</dbReference>
<keyword evidence="2" id="KW-0547">Nucleotide-binding</keyword>
<dbReference type="Gene3D" id="3.40.50.300">
    <property type="entry name" value="P-loop containing nucleotide triphosphate hydrolases"/>
    <property type="match status" value="1"/>
</dbReference>
<dbReference type="InterPro" id="IPR045058">
    <property type="entry name" value="GIMA/IAN/Toc"/>
</dbReference>
<dbReference type="AlphaFoldDB" id="A0A8D2IT86"/>
<protein>
    <recommendedName>
        <fullName evidence="4">AIG1-type G domain-containing protein</fullName>
    </recommendedName>
</protein>
<proteinExistence type="inferred from homology"/>
<dbReference type="InterPro" id="IPR006703">
    <property type="entry name" value="G_AIG1"/>
</dbReference>
<sequence>PVEACELRLVLVGRTGAGKSATGNSILGAEEFRSTISPASVTMECEKRDVEIGGRRIVVVDTPGFFYTCTSSEETRREVKTCLKLLYPGPHAIIQVVQLGRFSEEEKAVAKTIQKIFGLQGKAYMITLFTRKDELGEKSLREFLQEGDQDLWKQIAQCGGRCLTFDNRARGREREEQVEALLQVVDGLVARNRGAPHYTEQMLQEDREQAERWEKELLEMFKGMLAIQKGEILEQVRRERPPKDCTIL</sequence>
<dbReference type="Pfam" id="PF04548">
    <property type="entry name" value="AIG1"/>
    <property type="match status" value="1"/>
</dbReference>
<dbReference type="Proteomes" id="UP000694545">
    <property type="component" value="Unplaced"/>
</dbReference>
<accession>A0A8D2IT86</accession>
<evidence type="ECO:0000256" key="1">
    <source>
        <dbReference type="ARBA" id="ARBA00008535"/>
    </source>
</evidence>
<evidence type="ECO:0000259" key="4">
    <source>
        <dbReference type="PROSITE" id="PS51720"/>
    </source>
</evidence>